<dbReference type="SUPFAM" id="SSF52540">
    <property type="entry name" value="P-loop containing nucleoside triphosphate hydrolases"/>
    <property type="match status" value="1"/>
</dbReference>
<gene>
    <name evidence="2" type="ORF">SAMN05444374_103244</name>
</gene>
<dbReference type="RefSeq" id="WP_139203846.1">
    <property type="nucleotide sequence ID" value="NZ_FOJN01000003.1"/>
</dbReference>
<accession>A0A1I0T0M8</accession>
<evidence type="ECO:0000313" key="2">
    <source>
        <dbReference type="EMBL" id="SFA45247.1"/>
    </source>
</evidence>
<dbReference type="EMBL" id="FOJN01000003">
    <property type="protein sequence ID" value="SFA45247.1"/>
    <property type="molecule type" value="Genomic_DNA"/>
</dbReference>
<evidence type="ECO:0000256" key="1">
    <source>
        <dbReference type="SAM" id="MobiDB-lite"/>
    </source>
</evidence>
<dbReference type="InterPro" id="IPR027417">
    <property type="entry name" value="P-loop_NTPase"/>
</dbReference>
<protein>
    <submittedName>
        <fullName evidence="2">TniB protein</fullName>
    </submittedName>
</protein>
<dbReference type="Gene3D" id="3.40.50.300">
    <property type="entry name" value="P-loop containing nucleotide triphosphate hydrolases"/>
    <property type="match status" value="1"/>
</dbReference>
<dbReference type="Pfam" id="PF05621">
    <property type="entry name" value="TniB"/>
    <property type="match status" value="1"/>
</dbReference>
<dbReference type="GeneID" id="85485091"/>
<dbReference type="InterPro" id="IPR008868">
    <property type="entry name" value="TniB"/>
</dbReference>
<dbReference type="AlphaFoldDB" id="A0A1I0T0M8"/>
<sequence>MTPRSRPTAGGSTALPGTDFGHLTESTRPLVELDDAARIRSIRSERWIGYPQARSVLGHLETLLSWPDRQRMPNLLLLGSTNNGKSMIIEKFRRTHPPTSLSDREQIPVLCVQMPPEPSPSRFYLAVLAALGTPIRPHSRVPDLERQALMLLRATKVRMLIVDELHNVLAGRDNARREFLNMLRFLGNDLRIPLVGVGTRDAYLAIRTDPQLENRFAPMTLPTWTNTPQARSLMASFAASYPLRQPSHLASPEMTDYLLTRCEGTIGELSTLLTSAAVLAVDTGAEAITPGVLERTEYLGPTERRRQFERHLP</sequence>
<reference evidence="2 3" key="1">
    <citation type="submission" date="2016-10" db="EMBL/GenBank/DDBJ databases">
        <authorList>
            <person name="de Groot N.N."/>
        </authorList>
    </citation>
    <scope>NUCLEOTIDE SEQUENCE [LARGE SCALE GENOMIC DNA]</scope>
    <source>
        <strain evidence="2 3">DSM 44908</strain>
    </source>
</reference>
<name>A0A1I0T0M8_9NOCA</name>
<dbReference type="Proteomes" id="UP000182054">
    <property type="component" value="Unassembled WGS sequence"/>
</dbReference>
<evidence type="ECO:0000313" key="3">
    <source>
        <dbReference type="Proteomes" id="UP000182054"/>
    </source>
</evidence>
<dbReference type="OrthoDB" id="14765at2"/>
<feature type="region of interest" description="Disordered" evidence="1">
    <location>
        <begin position="1"/>
        <end position="23"/>
    </location>
</feature>
<proteinExistence type="predicted"/>
<organism evidence="2 3">
    <name type="scientific">Rhodococcoides kroppenstedtii</name>
    <dbReference type="NCBI Taxonomy" id="293050"/>
    <lineage>
        <taxon>Bacteria</taxon>
        <taxon>Bacillati</taxon>
        <taxon>Actinomycetota</taxon>
        <taxon>Actinomycetes</taxon>
        <taxon>Mycobacteriales</taxon>
        <taxon>Nocardiaceae</taxon>
        <taxon>Rhodococcoides</taxon>
    </lineage>
</organism>